<evidence type="ECO:0000313" key="2">
    <source>
        <dbReference type="EMBL" id="KAI5340909.1"/>
    </source>
</evidence>
<feature type="transmembrane region" description="Helical" evidence="1">
    <location>
        <begin position="58"/>
        <end position="78"/>
    </location>
</feature>
<accession>A0AAD4WE15</accession>
<keyword evidence="1" id="KW-1133">Transmembrane helix</keyword>
<dbReference type="AlphaFoldDB" id="A0AAD4WE15"/>
<feature type="transmembrane region" description="Helical" evidence="1">
    <location>
        <begin position="23"/>
        <end position="46"/>
    </location>
</feature>
<keyword evidence="1" id="KW-0472">Membrane</keyword>
<proteinExistence type="predicted"/>
<dbReference type="EMBL" id="JAJFAZ020000003">
    <property type="protein sequence ID" value="KAI5340909.1"/>
    <property type="molecule type" value="Genomic_DNA"/>
</dbReference>
<evidence type="ECO:0000313" key="3">
    <source>
        <dbReference type="Proteomes" id="UP001054821"/>
    </source>
</evidence>
<organism evidence="2 3">
    <name type="scientific">Prunus dulcis</name>
    <name type="common">Almond</name>
    <name type="synonym">Amygdalus dulcis</name>
    <dbReference type="NCBI Taxonomy" id="3755"/>
    <lineage>
        <taxon>Eukaryota</taxon>
        <taxon>Viridiplantae</taxon>
        <taxon>Streptophyta</taxon>
        <taxon>Embryophyta</taxon>
        <taxon>Tracheophyta</taxon>
        <taxon>Spermatophyta</taxon>
        <taxon>Magnoliopsida</taxon>
        <taxon>eudicotyledons</taxon>
        <taxon>Gunneridae</taxon>
        <taxon>Pentapetalae</taxon>
        <taxon>rosids</taxon>
        <taxon>fabids</taxon>
        <taxon>Rosales</taxon>
        <taxon>Rosaceae</taxon>
        <taxon>Amygdaloideae</taxon>
        <taxon>Amygdaleae</taxon>
        <taxon>Prunus</taxon>
    </lineage>
</organism>
<keyword evidence="3" id="KW-1185">Reference proteome</keyword>
<reference evidence="2 3" key="1">
    <citation type="journal article" date="2022" name="G3 (Bethesda)">
        <title>Whole-genome sequence and methylome profiling of the almond [Prunus dulcis (Mill.) D.A. Webb] cultivar 'Nonpareil'.</title>
        <authorList>
            <person name="D'Amico-Willman K.M."/>
            <person name="Ouma W.Z."/>
            <person name="Meulia T."/>
            <person name="Sideli G.M."/>
            <person name="Gradziel T.M."/>
            <person name="Fresnedo-Ramirez J."/>
        </authorList>
    </citation>
    <scope>NUCLEOTIDE SEQUENCE [LARGE SCALE GENOMIC DNA]</scope>
    <source>
        <strain evidence="2">Clone GOH B32 T37-40</strain>
    </source>
</reference>
<dbReference type="Proteomes" id="UP001054821">
    <property type="component" value="Chromosome 3"/>
</dbReference>
<evidence type="ECO:0000256" key="1">
    <source>
        <dbReference type="SAM" id="Phobius"/>
    </source>
</evidence>
<keyword evidence="1" id="KW-0812">Transmembrane</keyword>
<sequence>MLGVLLSLKQRAGMTSLFDTNHLIFVMLVVALTVYCGALIGATYILKAHSNSNFGKFVSSLSLSFGALTFILELMILVPYLGSAALLIWFVSFVAVYLYPYIKTWFTSAVGGIVHTCENLIEYLKNMIIARCFTMKPDEEQSGLP</sequence>
<protein>
    <submittedName>
        <fullName evidence="2">Uncharacterized protein</fullName>
    </submittedName>
</protein>
<dbReference type="InterPro" id="IPR053258">
    <property type="entry name" value="Ca-permeable_cation_channel"/>
</dbReference>
<name>A0AAD4WE15_PRUDU</name>
<dbReference type="PANTHER" id="PTHR34115:SF13">
    <property type="entry name" value="RPB1A"/>
    <property type="match status" value="1"/>
</dbReference>
<comment type="caution">
    <text evidence="2">The sequence shown here is derived from an EMBL/GenBank/DDBJ whole genome shotgun (WGS) entry which is preliminary data.</text>
</comment>
<gene>
    <name evidence="2" type="ORF">L3X38_020183</name>
</gene>
<dbReference type="PANTHER" id="PTHR34115">
    <property type="entry name" value="PROTEIN, PUTATIVE-RELATED"/>
    <property type="match status" value="1"/>
</dbReference>
<feature type="transmembrane region" description="Helical" evidence="1">
    <location>
        <begin position="84"/>
        <end position="102"/>
    </location>
</feature>